<evidence type="ECO:0000256" key="4">
    <source>
        <dbReference type="SAM" id="Phobius"/>
    </source>
</evidence>
<dbReference type="GO" id="GO:0005524">
    <property type="term" value="F:ATP binding"/>
    <property type="evidence" value="ECO:0007669"/>
    <property type="project" value="InterPro"/>
</dbReference>
<protein>
    <recommendedName>
        <fullName evidence="5">ABC transmembrane type-1 domain-containing protein</fullName>
    </recommendedName>
</protein>
<reference evidence="6" key="4">
    <citation type="submission" date="2019-03" db="UniProtKB">
        <authorList>
            <consortium name="EnsemblPlants"/>
        </authorList>
    </citation>
    <scope>IDENTIFICATION</scope>
</reference>
<dbReference type="Gene3D" id="1.20.1560.10">
    <property type="entry name" value="ABC transporter type 1, transmembrane domain"/>
    <property type="match status" value="1"/>
</dbReference>
<evidence type="ECO:0000256" key="1">
    <source>
        <dbReference type="ARBA" id="ARBA00022692"/>
    </source>
</evidence>
<dbReference type="SUPFAM" id="SSF90123">
    <property type="entry name" value="ABC transporter transmembrane region"/>
    <property type="match status" value="1"/>
</dbReference>
<evidence type="ECO:0000313" key="6">
    <source>
        <dbReference type="EnsemblPlants" id="AET6Gv20510100.7"/>
    </source>
</evidence>
<evidence type="ECO:0000259" key="5">
    <source>
        <dbReference type="PROSITE" id="PS50929"/>
    </source>
</evidence>
<feature type="domain" description="ABC transmembrane type-1" evidence="5">
    <location>
        <begin position="36"/>
        <end position="113"/>
    </location>
</feature>
<keyword evidence="1 4" id="KW-0812">Transmembrane</keyword>
<dbReference type="Gramene" id="AET6Gv20510100.7">
    <property type="protein sequence ID" value="AET6Gv20510100.7"/>
    <property type="gene ID" value="AET6Gv20510100"/>
</dbReference>
<name>A0A453NWU7_AEGTS</name>
<sequence length="189" mass="20898">MWHMFLVFIDGSSFFKSLKDGSSFFKSLKDGSSYVILQPKYGGKIIDIVSRDVHRPEDKAQALADVNGTILYIALIVVTGSVCTALRAWLFNSTSERVIARLRQDLFSHLINQKKNDRVQFPLVALLPWGASSSTRGVGSCPSGALTPVQVESWVAATIFTKRRTSVQVEHTHRENTPAPLLCTLLGYA</sequence>
<dbReference type="Pfam" id="PF00664">
    <property type="entry name" value="ABC_membrane"/>
    <property type="match status" value="1"/>
</dbReference>
<dbReference type="InterPro" id="IPR036640">
    <property type="entry name" value="ABC1_TM_sf"/>
</dbReference>
<dbReference type="STRING" id="200361.A0A453NWU7"/>
<dbReference type="Proteomes" id="UP000015105">
    <property type="component" value="Chromosome 6D"/>
</dbReference>
<reference evidence="6" key="3">
    <citation type="journal article" date="2017" name="Nature">
        <title>Genome sequence of the progenitor of the wheat D genome Aegilops tauschii.</title>
        <authorList>
            <person name="Luo M.C."/>
            <person name="Gu Y.Q."/>
            <person name="Puiu D."/>
            <person name="Wang H."/>
            <person name="Twardziok S.O."/>
            <person name="Deal K.R."/>
            <person name="Huo N."/>
            <person name="Zhu T."/>
            <person name="Wang L."/>
            <person name="Wang Y."/>
            <person name="McGuire P.E."/>
            <person name="Liu S."/>
            <person name="Long H."/>
            <person name="Ramasamy R.K."/>
            <person name="Rodriguez J.C."/>
            <person name="Van S.L."/>
            <person name="Yuan L."/>
            <person name="Wang Z."/>
            <person name="Xia Z."/>
            <person name="Xiao L."/>
            <person name="Anderson O.D."/>
            <person name="Ouyang S."/>
            <person name="Liang Y."/>
            <person name="Zimin A.V."/>
            <person name="Pertea G."/>
            <person name="Qi P."/>
            <person name="Bennetzen J.L."/>
            <person name="Dai X."/>
            <person name="Dawson M.W."/>
            <person name="Muller H.G."/>
            <person name="Kugler K."/>
            <person name="Rivarola-Duarte L."/>
            <person name="Spannagl M."/>
            <person name="Mayer K.F.X."/>
            <person name="Lu F.H."/>
            <person name="Bevan M.W."/>
            <person name="Leroy P."/>
            <person name="Li P."/>
            <person name="You F.M."/>
            <person name="Sun Q."/>
            <person name="Liu Z."/>
            <person name="Lyons E."/>
            <person name="Wicker T."/>
            <person name="Salzberg S.L."/>
            <person name="Devos K.M."/>
            <person name="Dvorak J."/>
        </authorList>
    </citation>
    <scope>NUCLEOTIDE SEQUENCE [LARGE SCALE GENOMIC DNA]</scope>
    <source>
        <strain evidence="6">cv. AL8/78</strain>
    </source>
</reference>
<evidence type="ECO:0000256" key="2">
    <source>
        <dbReference type="ARBA" id="ARBA00022989"/>
    </source>
</evidence>
<feature type="transmembrane region" description="Helical" evidence="4">
    <location>
        <begin position="70"/>
        <end position="91"/>
    </location>
</feature>
<keyword evidence="7" id="KW-1185">Reference proteome</keyword>
<evidence type="ECO:0000256" key="3">
    <source>
        <dbReference type="ARBA" id="ARBA00023136"/>
    </source>
</evidence>
<dbReference type="GO" id="GO:0016020">
    <property type="term" value="C:membrane"/>
    <property type="evidence" value="ECO:0007669"/>
    <property type="project" value="InterPro"/>
</dbReference>
<dbReference type="EnsemblPlants" id="AET6Gv20510100.7">
    <property type="protein sequence ID" value="AET6Gv20510100.7"/>
    <property type="gene ID" value="AET6Gv20510100"/>
</dbReference>
<evidence type="ECO:0000313" key="7">
    <source>
        <dbReference type="Proteomes" id="UP000015105"/>
    </source>
</evidence>
<dbReference type="InterPro" id="IPR011527">
    <property type="entry name" value="ABC1_TM_dom"/>
</dbReference>
<reference evidence="7" key="2">
    <citation type="journal article" date="2017" name="Nat. Plants">
        <title>The Aegilops tauschii genome reveals multiple impacts of transposons.</title>
        <authorList>
            <person name="Zhao G."/>
            <person name="Zou C."/>
            <person name="Li K."/>
            <person name="Wang K."/>
            <person name="Li T."/>
            <person name="Gao L."/>
            <person name="Zhang X."/>
            <person name="Wang H."/>
            <person name="Yang Z."/>
            <person name="Liu X."/>
            <person name="Jiang W."/>
            <person name="Mao L."/>
            <person name="Kong X."/>
            <person name="Jiao Y."/>
            <person name="Jia J."/>
        </authorList>
    </citation>
    <scope>NUCLEOTIDE SEQUENCE [LARGE SCALE GENOMIC DNA]</scope>
    <source>
        <strain evidence="7">cv. AL8/78</strain>
    </source>
</reference>
<accession>A0A453NWU7</accession>
<dbReference type="GO" id="GO:0140359">
    <property type="term" value="F:ABC-type transporter activity"/>
    <property type="evidence" value="ECO:0007669"/>
    <property type="project" value="InterPro"/>
</dbReference>
<proteinExistence type="predicted"/>
<keyword evidence="3 4" id="KW-0472">Membrane</keyword>
<organism evidence="6 7">
    <name type="scientific">Aegilops tauschii subsp. strangulata</name>
    <name type="common">Goatgrass</name>
    <dbReference type="NCBI Taxonomy" id="200361"/>
    <lineage>
        <taxon>Eukaryota</taxon>
        <taxon>Viridiplantae</taxon>
        <taxon>Streptophyta</taxon>
        <taxon>Embryophyta</taxon>
        <taxon>Tracheophyta</taxon>
        <taxon>Spermatophyta</taxon>
        <taxon>Magnoliopsida</taxon>
        <taxon>Liliopsida</taxon>
        <taxon>Poales</taxon>
        <taxon>Poaceae</taxon>
        <taxon>BOP clade</taxon>
        <taxon>Pooideae</taxon>
        <taxon>Triticodae</taxon>
        <taxon>Triticeae</taxon>
        <taxon>Triticinae</taxon>
        <taxon>Aegilops</taxon>
    </lineage>
</organism>
<reference evidence="6" key="5">
    <citation type="journal article" date="2021" name="G3 (Bethesda)">
        <title>Aegilops tauschii genome assembly Aet v5.0 features greater sequence contiguity and improved annotation.</title>
        <authorList>
            <person name="Wang L."/>
            <person name="Zhu T."/>
            <person name="Rodriguez J.C."/>
            <person name="Deal K.R."/>
            <person name="Dubcovsky J."/>
            <person name="McGuire P.E."/>
            <person name="Lux T."/>
            <person name="Spannagl M."/>
            <person name="Mayer K.F.X."/>
            <person name="Baldrich P."/>
            <person name="Meyers B.C."/>
            <person name="Huo N."/>
            <person name="Gu Y.Q."/>
            <person name="Zhou H."/>
            <person name="Devos K.M."/>
            <person name="Bennetzen J.L."/>
            <person name="Unver T."/>
            <person name="Budak H."/>
            <person name="Gulick P.J."/>
            <person name="Galiba G."/>
            <person name="Kalapos B."/>
            <person name="Nelson D.R."/>
            <person name="Li P."/>
            <person name="You F.M."/>
            <person name="Luo M.C."/>
            <person name="Dvorak J."/>
        </authorList>
    </citation>
    <scope>NUCLEOTIDE SEQUENCE [LARGE SCALE GENOMIC DNA]</scope>
    <source>
        <strain evidence="6">cv. AL8/78</strain>
    </source>
</reference>
<reference evidence="7" key="1">
    <citation type="journal article" date="2014" name="Science">
        <title>Ancient hybridizations among the ancestral genomes of bread wheat.</title>
        <authorList>
            <consortium name="International Wheat Genome Sequencing Consortium,"/>
            <person name="Marcussen T."/>
            <person name="Sandve S.R."/>
            <person name="Heier L."/>
            <person name="Spannagl M."/>
            <person name="Pfeifer M."/>
            <person name="Jakobsen K.S."/>
            <person name="Wulff B.B."/>
            <person name="Steuernagel B."/>
            <person name="Mayer K.F."/>
            <person name="Olsen O.A."/>
        </authorList>
    </citation>
    <scope>NUCLEOTIDE SEQUENCE [LARGE SCALE GENOMIC DNA]</scope>
    <source>
        <strain evidence="7">cv. AL8/78</strain>
    </source>
</reference>
<keyword evidence="2 4" id="KW-1133">Transmembrane helix</keyword>
<dbReference type="PROSITE" id="PS50929">
    <property type="entry name" value="ABC_TM1F"/>
    <property type="match status" value="1"/>
</dbReference>
<dbReference type="AlphaFoldDB" id="A0A453NWU7"/>